<evidence type="ECO:0000256" key="1">
    <source>
        <dbReference type="ARBA" id="ARBA00006479"/>
    </source>
</evidence>
<dbReference type="PANTHER" id="PTHR18964">
    <property type="entry name" value="ROK (REPRESSOR, ORF, KINASE) FAMILY"/>
    <property type="match status" value="1"/>
</dbReference>
<keyword evidence="3" id="KW-1185">Reference proteome</keyword>
<dbReference type="EMBL" id="JAIEZQ010000001">
    <property type="protein sequence ID" value="MBY9073756.1"/>
    <property type="molecule type" value="Genomic_DNA"/>
</dbReference>
<dbReference type="SUPFAM" id="SSF53067">
    <property type="entry name" value="Actin-like ATPase domain"/>
    <property type="match status" value="1"/>
</dbReference>
<dbReference type="InterPro" id="IPR036390">
    <property type="entry name" value="WH_DNA-bd_sf"/>
</dbReference>
<comment type="similarity">
    <text evidence="1">Belongs to the ROK (NagC/XylR) family.</text>
</comment>
<sequence>MAHDIGTTPLLRRMNAAAVLDAMRSSTAPLTGTDLMGSTRLSRPTVHAVCGELLRRGLITEIEVRVPDTGSQPGRRPRQYLFNARAGFVLGIDLGAKKVTARLADLRGDAVAERTTTFRHERVRAGTRLDGVRRTAQQVLDEAGVEPSAVRAVTMGVPAPVGSDGHVMASQAYLPGLARHDLREALSTCGWATHVENDANLAVIGERWRGVAQGCDNVIELLAGYRLGSALFMDGRLIRGSAGRAGELTFLSLVEGVGNTDAIAELTEQAAGAEVPVEEVFEAARSGDPAAVEIVGGVLDRIARVVAIFGTFLNPELVVISGGVAGAGDLIVPGLEQRVPALTQSPPRIVASALEDHAVVTGAIRVALDDVEATILDLDA</sequence>
<dbReference type="Gene3D" id="3.30.420.40">
    <property type="match status" value="2"/>
</dbReference>
<dbReference type="Gene3D" id="1.10.10.10">
    <property type="entry name" value="Winged helix-like DNA-binding domain superfamily/Winged helix DNA-binding domain"/>
    <property type="match status" value="1"/>
</dbReference>
<accession>A0ABS7RFF0</accession>
<dbReference type="SUPFAM" id="SSF46785">
    <property type="entry name" value="Winged helix' DNA-binding domain"/>
    <property type="match status" value="1"/>
</dbReference>
<comment type="caution">
    <text evidence="2">The sequence shown here is derived from an EMBL/GenBank/DDBJ whole genome shotgun (WGS) entry which is preliminary data.</text>
</comment>
<dbReference type="Proteomes" id="UP000754710">
    <property type="component" value="Unassembled WGS sequence"/>
</dbReference>
<name>A0ABS7RFF0_9ACTN</name>
<dbReference type="InterPro" id="IPR043129">
    <property type="entry name" value="ATPase_NBD"/>
</dbReference>
<organism evidence="2 3">
    <name type="scientific">Nocardioides jiangsuensis</name>
    <dbReference type="NCBI Taxonomy" id="2866161"/>
    <lineage>
        <taxon>Bacteria</taxon>
        <taxon>Bacillati</taxon>
        <taxon>Actinomycetota</taxon>
        <taxon>Actinomycetes</taxon>
        <taxon>Propionibacteriales</taxon>
        <taxon>Nocardioidaceae</taxon>
        <taxon>Nocardioides</taxon>
    </lineage>
</organism>
<proteinExistence type="inferred from homology"/>
<protein>
    <submittedName>
        <fullName evidence="2">ROK family protein</fullName>
    </submittedName>
</protein>
<gene>
    <name evidence="2" type="ORF">K1X13_02870</name>
</gene>
<dbReference type="Pfam" id="PF00480">
    <property type="entry name" value="ROK"/>
    <property type="match status" value="1"/>
</dbReference>
<evidence type="ECO:0000313" key="3">
    <source>
        <dbReference type="Proteomes" id="UP000754710"/>
    </source>
</evidence>
<dbReference type="InterPro" id="IPR000600">
    <property type="entry name" value="ROK"/>
</dbReference>
<evidence type="ECO:0000313" key="2">
    <source>
        <dbReference type="EMBL" id="MBY9073756.1"/>
    </source>
</evidence>
<reference evidence="2 3" key="1">
    <citation type="submission" date="2021-08" db="EMBL/GenBank/DDBJ databases">
        <title>Nocardioides bacterium WL0053 sp. nov., isolated from the sediment.</title>
        <authorList>
            <person name="Wang L."/>
            <person name="Zhang D."/>
            <person name="Zhang A."/>
        </authorList>
    </citation>
    <scope>NUCLEOTIDE SEQUENCE [LARGE SCALE GENOMIC DNA]</scope>
    <source>
        <strain evidence="2 3">WL0053</strain>
    </source>
</reference>
<dbReference type="RefSeq" id="WP_221023520.1">
    <property type="nucleotide sequence ID" value="NZ_JAIEZQ010000001.1"/>
</dbReference>
<dbReference type="PANTHER" id="PTHR18964:SF149">
    <property type="entry name" value="BIFUNCTIONAL UDP-N-ACETYLGLUCOSAMINE 2-EPIMERASE_N-ACETYLMANNOSAMINE KINASE"/>
    <property type="match status" value="1"/>
</dbReference>
<dbReference type="InterPro" id="IPR036388">
    <property type="entry name" value="WH-like_DNA-bd_sf"/>
</dbReference>